<dbReference type="InterPro" id="IPR026777">
    <property type="entry name" value="PRM1"/>
</dbReference>
<evidence type="ECO:0000256" key="6">
    <source>
        <dbReference type="ARBA" id="ARBA00022971"/>
    </source>
</evidence>
<comment type="caution">
    <text evidence="11">The sequence shown here is derived from an EMBL/GenBank/DDBJ whole genome shotgun (WGS) entry which is preliminary data.</text>
</comment>
<keyword evidence="7 10" id="KW-1133">Transmembrane helix</keyword>
<dbReference type="GO" id="GO:0043332">
    <property type="term" value="C:mating projection tip"/>
    <property type="evidence" value="ECO:0007669"/>
    <property type="project" value="UniProtKB-UniRule"/>
</dbReference>
<keyword evidence="12" id="KW-1185">Reference proteome</keyword>
<name>A0A367JEN1_RHIST</name>
<feature type="transmembrane region" description="Helical" evidence="10">
    <location>
        <begin position="207"/>
        <end position="227"/>
    </location>
</feature>
<reference evidence="11 12" key="1">
    <citation type="journal article" date="2018" name="G3 (Bethesda)">
        <title>Phylogenetic and Phylogenomic Definition of Rhizopus Species.</title>
        <authorList>
            <person name="Gryganskyi A.P."/>
            <person name="Golan J."/>
            <person name="Dolatabadi S."/>
            <person name="Mondo S."/>
            <person name="Robb S."/>
            <person name="Idnurm A."/>
            <person name="Muszewska A."/>
            <person name="Steczkiewicz K."/>
            <person name="Masonjones S."/>
            <person name="Liao H.L."/>
            <person name="Gajdeczka M.T."/>
            <person name="Anike F."/>
            <person name="Vuek A."/>
            <person name="Anishchenko I.M."/>
            <person name="Voigt K."/>
            <person name="de Hoog G.S."/>
            <person name="Smith M.E."/>
            <person name="Heitman J."/>
            <person name="Vilgalys R."/>
            <person name="Stajich J.E."/>
        </authorList>
    </citation>
    <scope>NUCLEOTIDE SEQUENCE [LARGE SCALE GENOMIC DNA]</scope>
    <source>
        <strain evidence="11 12">LSU 92-RS-03</strain>
    </source>
</reference>
<evidence type="ECO:0000256" key="10">
    <source>
        <dbReference type="RuleBase" id="RU366035"/>
    </source>
</evidence>
<comment type="caution">
    <text evidence="10">Lacks conserved residue(s) required for the propagation of feature annotation.</text>
</comment>
<evidence type="ECO:0000256" key="2">
    <source>
        <dbReference type="ARBA" id="ARBA00004127"/>
    </source>
</evidence>
<dbReference type="GO" id="GO:0012505">
    <property type="term" value="C:endomembrane system"/>
    <property type="evidence" value="ECO:0007669"/>
    <property type="project" value="UniProtKB-SubCell"/>
</dbReference>
<evidence type="ECO:0000313" key="11">
    <source>
        <dbReference type="EMBL" id="RCH88398.1"/>
    </source>
</evidence>
<dbReference type="GO" id="GO:0032220">
    <property type="term" value="P:plasma membrane fusion involved in cytogamy"/>
    <property type="evidence" value="ECO:0007669"/>
    <property type="project" value="TreeGrafter"/>
</dbReference>
<evidence type="ECO:0000256" key="1">
    <source>
        <dbReference type="ARBA" id="ARBA00002512"/>
    </source>
</evidence>
<keyword evidence="5 10" id="KW-0812">Transmembrane</keyword>
<accession>A0A367JEN1</accession>
<dbReference type="AlphaFoldDB" id="A0A367JEN1"/>
<dbReference type="EMBL" id="PJQM01003528">
    <property type="protein sequence ID" value="RCH88398.1"/>
    <property type="molecule type" value="Genomic_DNA"/>
</dbReference>
<keyword evidence="6 10" id="KW-0184">Conjugation</keyword>
<keyword evidence="9" id="KW-0325">Glycoprotein</keyword>
<feature type="transmembrane region" description="Helical" evidence="10">
    <location>
        <begin position="247"/>
        <end position="272"/>
    </location>
</feature>
<dbReference type="STRING" id="4846.A0A367JEN1"/>
<feature type="transmembrane region" description="Helical" evidence="10">
    <location>
        <begin position="12"/>
        <end position="32"/>
    </location>
</feature>
<dbReference type="PANTHER" id="PTHR31030">
    <property type="entry name" value="PLASMA MEMBRANE FUSION PROTEIN PRM1"/>
    <property type="match status" value="1"/>
</dbReference>
<comment type="function">
    <text evidence="1 10">Involved in cell fusion during mating by stabilizing the plasma membrane fusion event.</text>
</comment>
<dbReference type="PANTHER" id="PTHR31030:SF1">
    <property type="entry name" value="PLASMA MEMBRANE FUSION PROTEIN PRM1"/>
    <property type="match status" value="1"/>
</dbReference>
<evidence type="ECO:0000256" key="5">
    <source>
        <dbReference type="ARBA" id="ARBA00022692"/>
    </source>
</evidence>
<evidence type="ECO:0000256" key="3">
    <source>
        <dbReference type="ARBA" id="ARBA00004196"/>
    </source>
</evidence>
<keyword evidence="10" id="KW-1003">Cell membrane</keyword>
<comment type="similarity">
    <text evidence="4 10">Belongs to the PRM1 family.</text>
</comment>
<feature type="transmembrane region" description="Helical" evidence="10">
    <location>
        <begin position="99"/>
        <end position="118"/>
    </location>
</feature>
<evidence type="ECO:0000256" key="4">
    <source>
        <dbReference type="ARBA" id="ARBA00010780"/>
    </source>
</evidence>
<evidence type="ECO:0000256" key="7">
    <source>
        <dbReference type="ARBA" id="ARBA00022989"/>
    </source>
</evidence>
<dbReference type="Proteomes" id="UP000253551">
    <property type="component" value="Unassembled WGS sequence"/>
</dbReference>
<keyword evidence="8 10" id="KW-0472">Membrane</keyword>
<proteinExistence type="inferred from homology"/>
<gene>
    <name evidence="11" type="ORF">CU098_008668</name>
</gene>
<evidence type="ECO:0000313" key="12">
    <source>
        <dbReference type="Proteomes" id="UP000253551"/>
    </source>
</evidence>
<protein>
    <recommendedName>
        <fullName evidence="10">Plasma membrane fusion protein PRM1</fullName>
    </recommendedName>
</protein>
<evidence type="ECO:0000256" key="9">
    <source>
        <dbReference type="ARBA" id="ARBA00023180"/>
    </source>
</evidence>
<comment type="subcellular location">
    <subcellularLocation>
        <location evidence="3">Cell envelope</location>
    </subcellularLocation>
    <subcellularLocation>
        <location evidence="10">Cell membrane</location>
        <topology evidence="10">Multi-pass membrane protein</topology>
    </subcellularLocation>
    <subcellularLocation>
        <location evidence="2">Endomembrane system</location>
        <topology evidence="2">Multi-pass membrane protein</topology>
    </subcellularLocation>
</comment>
<dbReference type="GO" id="GO:0005886">
    <property type="term" value="C:plasma membrane"/>
    <property type="evidence" value="ECO:0007669"/>
    <property type="project" value="UniProtKB-SubCell"/>
</dbReference>
<dbReference type="OrthoDB" id="10248838at2759"/>
<sequence length="369" mass="42236">MLSLPEEYLLVWLRSVSLGLITLISHMLYILFSISRYSQVSKERLSNACLEISNVQNLLLDTVHTAQENLFKTLSIILTVLKTGIVFFLNMYRSTFRCFLTLAVHSLFSVLTGIAAPLQNAAQTLGGFFSGSNKPTVNWTDELKKVQTQMDHWMEDDWVGHLISKPFDDIQHQLNQSLSAWKPSVQPDFRCDMSEIDFLQEKANYRIYILLGVLVTIWIIFIIYGLYSIQKNRADLPEKRPNRNNLLIFMSHPGVVYCLVVGLLGVILLNLLDSFRFIWIQDVQELKTWVSHTEKDFNEHAFGLIKQVALGLNYTLGSVTNNVQSSLRSTLNDTLLQQLMEGLFQCLMSNKIENIEHGLTWIVSSSHPF</sequence>
<evidence type="ECO:0000256" key="8">
    <source>
        <dbReference type="ARBA" id="ARBA00023136"/>
    </source>
</evidence>
<organism evidence="11 12">
    <name type="scientific">Rhizopus stolonifer</name>
    <name type="common">Rhizopus nigricans</name>
    <dbReference type="NCBI Taxonomy" id="4846"/>
    <lineage>
        <taxon>Eukaryota</taxon>
        <taxon>Fungi</taxon>
        <taxon>Fungi incertae sedis</taxon>
        <taxon>Mucoromycota</taxon>
        <taxon>Mucoromycotina</taxon>
        <taxon>Mucoromycetes</taxon>
        <taxon>Mucorales</taxon>
        <taxon>Mucorineae</taxon>
        <taxon>Rhizopodaceae</taxon>
        <taxon>Rhizopus</taxon>
    </lineage>
</organism>